<sequence>TTPPHSTPATARARSRPTTTAMAMRKEVLLAAMMLALVVAAPGGARAACEMGQLTVCMPAITTGAKPSGACCANLRAQQACFCEYAKDPSLGAYIRSPHASETLVSCGLAVPHC</sequence>
<feature type="domain" description="Bifunctional inhibitor/plant lipid transfer protein/seed storage helical" evidence="5">
    <location>
        <begin position="49"/>
        <end position="114"/>
    </location>
</feature>
<dbReference type="PANTHER" id="PTHR33214">
    <property type="entry name" value="BIFUNCTIONAL INHIBITOR/LIPID-TRANSFER PROTEIN/SEED STORAGE 2S ALBUMIN SUPERFAMILY PROTEIN"/>
    <property type="match status" value="1"/>
</dbReference>
<name>A0A453JD68_AEGTS</name>
<evidence type="ECO:0000313" key="6">
    <source>
        <dbReference type="EnsemblPlants" id="AET4Gv20876300.2"/>
    </source>
</evidence>
<evidence type="ECO:0000259" key="5">
    <source>
        <dbReference type="SMART" id="SM00499"/>
    </source>
</evidence>
<dbReference type="InterPro" id="IPR033872">
    <property type="entry name" value="nsLTP2"/>
</dbReference>
<keyword evidence="2" id="KW-0813">Transport</keyword>
<reference evidence="6" key="3">
    <citation type="journal article" date="2017" name="Nature">
        <title>Genome sequence of the progenitor of the wheat D genome Aegilops tauschii.</title>
        <authorList>
            <person name="Luo M.C."/>
            <person name="Gu Y.Q."/>
            <person name="Puiu D."/>
            <person name="Wang H."/>
            <person name="Twardziok S.O."/>
            <person name="Deal K.R."/>
            <person name="Huo N."/>
            <person name="Zhu T."/>
            <person name="Wang L."/>
            <person name="Wang Y."/>
            <person name="McGuire P.E."/>
            <person name="Liu S."/>
            <person name="Long H."/>
            <person name="Ramasamy R.K."/>
            <person name="Rodriguez J.C."/>
            <person name="Van S.L."/>
            <person name="Yuan L."/>
            <person name="Wang Z."/>
            <person name="Xia Z."/>
            <person name="Xiao L."/>
            <person name="Anderson O.D."/>
            <person name="Ouyang S."/>
            <person name="Liang Y."/>
            <person name="Zimin A.V."/>
            <person name="Pertea G."/>
            <person name="Qi P."/>
            <person name="Bennetzen J.L."/>
            <person name="Dai X."/>
            <person name="Dawson M.W."/>
            <person name="Muller H.G."/>
            <person name="Kugler K."/>
            <person name="Rivarola-Duarte L."/>
            <person name="Spannagl M."/>
            <person name="Mayer K.F.X."/>
            <person name="Lu F.H."/>
            <person name="Bevan M.W."/>
            <person name="Leroy P."/>
            <person name="Li P."/>
            <person name="You F.M."/>
            <person name="Sun Q."/>
            <person name="Liu Z."/>
            <person name="Lyons E."/>
            <person name="Wicker T."/>
            <person name="Salzberg S.L."/>
            <person name="Devos K.M."/>
            <person name="Dvorak J."/>
        </authorList>
    </citation>
    <scope>NUCLEOTIDE SEQUENCE [LARGE SCALE GENOMIC DNA]</scope>
    <source>
        <strain evidence="6">cv. AL8/78</strain>
    </source>
</reference>
<dbReference type="SMART" id="SM00499">
    <property type="entry name" value="AAI"/>
    <property type="match status" value="1"/>
</dbReference>
<feature type="signal peptide" evidence="4">
    <location>
        <begin position="1"/>
        <end position="47"/>
    </location>
</feature>
<reference evidence="6" key="5">
    <citation type="journal article" date="2021" name="G3 (Bethesda)">
        <title>Aegilops tauschii genome assembly Aet v5.0 features greater sequence contiguity and improved annotation.</title>
        <authorList>
            <person name="Wang L."/>
            <person name="Zhu T."/>
            <person name="Rodriguez J.C."/>
            <person name="Deal K.R."/>
            <person name="Dubcovsky J."/>
            <person name="McGuire P.E."/>
            <person name="Lux T."/>
            <person name="Spannagl M."/>
            <person name="Mayer K.F.X."/>
            <person name="Baldrich P."/>
            <person name="Meyers B.C."/>
            <person name="Huo N."/>
            <person name="Gu Y.Q."/>
            <person name="Zhou H."/>
            <person name="Devos K.M."/>
            <person name="Bennetzen J.L."/>
            <person name="Unver T."/>
            <person name="Budak H."/>
            <person name="Gulick P.J."/>
            <person name="Galiba G."/>
            <person name="Kalapos B."/>
            <person name="Nelson D.R."/>
            <person name="Li P."/>
            <person name="You F.M."/>
            <person name="Luo M.C."/>
            <person name="Dvorak J."/>
        </authorList>
    </citation>
    <scope>NUCLEOTIDE SEQUENCE [LARGE SCALE GENOMIC DNA]</scope>
    <source>
        <strain evidence="6">cv. AL8/78</strain>
    </source>
</reference>
<evidence type="ECO:0000256" key="1">
    <source>
        <dbReference type="ARBA" id="ARBA00009707"/>
    </source>
</evidence>
<dbReference type="PANTHER" id="PTHR33214:SF34">
    <property type="entry name" value="NON-SPECIFIC LIPID-TRANSFER PROTEIN 2"/>
    <property type="match status" value="1"/>
</dbReference>
<dbReference type="GO" id="GO:0006869">
    <property type="term" value="P:lipid transport"/>
    <property type="evidence" value="ECO:0007669"/>
    <property type="project" value="InterPro"/>
</dbReference>
<comment type="similarity">
    <text evidence="1">Belongs to the plant LTP family. B11E subfamily.</text>
</comment>
<dbReference type="Proteomes" id="UP000015105">
    <property type="component" value="Chromosome 4D"/>
</dbReference>
<evidence type="ECO:0000256" key="3">
    <source>
        <dbReference type="ARBA" id="ARBA00023121"/>
    </source>
</evidence>
<keyword evidence="4" id="KW-0732">Signal</keyword>
<reference evidence="7" key="1">
    <citation type="journal article" date="2014" name="Science">
        <title>Ancient hybridizations among the ancestral genomes of bread wheat.</title>
        <authorList>
            <consortium name="International Wheat Genome Sequencing Consortium,"/>
            <person name="Marcussen T."/>
            <person name="Sandve S.R."/>
            <person name="Heier L."/>
            <person name="Spannagl M."/>
            <person name="Pfeifer M."/>
            <person name="Jakobsen K.S."/>
            <person name="Wulff B.B."/>
            <person name="Steuernagel B."/>
            <person name="Mayer K.F."/>
            <person name="Olsen O.A."/>
        </authorList>
    </citation>
    <scope>NUCLEOTIDE SEQUENCE [LARGE SCALE GENOMIC DNA]</scope>
    <source>
        <strain evidence="7">cv. AL8/78</strain>
    </source>
</reference>
<dbReference type="SUPFAM" id="SSF47699">
    <property type="entry name" value="Bifunctional inhibitor/lipid-transfer protein/seed storage 2S albumin"/>
    <property type="match status" value="1"/>
</dbReference>
<dbReference type="CDD" id="cd01959">
    <property type="entry name" value="nsLTP2"/>
    <property type="match status" value="1"/>
</dbReference>
<evidence type="ECO:0000256" key="2">
    <source>
        <dbReference type="ARBA" id="ARBA00022448"/>
    </source>
</evidence>
<reference evidence="6" key="4">
    <citation type="submission" date="2019-03" db="UniProtKB">
        <authorList>
            <consortium name="EnsemblPlants"/>
        </authorList>
    </citation>
    <scope>IDENTIFICATION</scope>
</reference>
<dbReference type="AlphaFoldDB" id="A0A453JD68"/>
<dbReference type="STRING" id="200361.A0A453JD68"/>
<proteinExistence type="inferred from homology"/>
<evidence type="ECO:0000313" key="7">
    <source>
        <dbReference type="Proteomes" id="UP000015105"/>
    </source>
</evidence>
<keyword evidence="7" id="KW-1185">Reference proteome</keyword>
<dbReference type="Gene3D" id="1.10.110.10">
    <property type="entry name" value="Plant lipid-transfer and hydrophobic proteins"/>
    <property type="match status" value="1"/>
</dbReference>
<accession>A0A453JD68</accession>
<dbReference type="Gramene" id="AET4Gv20876300.2">
    <property type="protein sequence ID" value="AET4Gv20876300.2"/>
    <property type="gene ID" value="AET4Gv20876300"/>
</dbReference>
<dbReference type="Pfam" id="PF00234">
    <property type="entry name" value="Tryp_alpha_amyl"/>
    <property type="match status" value="1"/>
</dbReference>
<keyword evidence="3" id="KW-0446">Lipid-binding</keyword>
<dbReference type="EnsemblPlants" id="AET4Gv20876300.2">
    <property type="protein sequence ID" value="AET4Gv20876300.2"/>
    <property type="gene ID" value="AET4Gv20876300"/>
</dbReference>
<dbReference type="GO" id="GO:0008289">
    <property type="term" value="F:lipid binding"/>
    <property type="evidence" value="ECO:0007669"/>
    <property type="project" value="UniProtKB-KW"/>
</dbReference>
<reference evidence="7" key="2">
    <citation type="journal article" date="2017" name="Nat. Plants">
        <title>The Aegilops tauschii genome reveals multiple impacts of transposons.</title>
        <authorList>
            <person name="Zhao G."/>
            <person name="Zou C."/>
            <person name="Li K."/>
            <person name="Wang K."/>
            <person name="Li T."/>
            <person name="Gao L."/>
            <person name="Zhang X."/>
            <person name="Wang H."/>
            <person name="Yang Z."/>
            <person name="Liu X."/>
            <person name="Jiang W."/>
            <person name="Mao L."/>
            <person name="Kong X."/>
            <person name="Jiao Y."/>
            <person name="Jia J."/>
        </authorList>
    </citation>
    <scope>NUCLEOTIDE SEQUENCE [LARGE SCALE GENOMIC DNA]</scope>
    <source>
        <strain evidence="7">cv. AL8/78</strain>
    </source>
</reference>
<dbReference type="InterPro" id="IPR016140">
    <property type="entry name" value="Bifunc_inhib/LTP/seed_store"/>
</dbReference>
<feature type="chain" id="PRO_5019334454" description="Bifunctional inhibitor/plant lipid transfer protein/seed storage helical domain-containing protein" evidence="4">
    <location>
        <begin position="48"/>
        <end position="114"/>
    </location>
</feature>
<organism evidence="6 7">
    <name type="scientific">Aegilops tauschii subsp. strangulata</name>
    <name type="common">Goatgrass</name>
    <dbReference type="NCBI Taxonomy" id="200361"/>
    <lineage>
        <taxon>Eukaryota</taxon>
        <taxon>Viridiplantae</taxon>
        <taxon>Streptophyta</taxon>
        <taxon>Embryophyta</taxon>
        <taxon>Tracheophyta</taxon>
        <taxon>Spermatophyta</taxon>
        <taxon>Magnoliopsida</taxon>
        <taxon>Liliopsida</taxon>
        <taxon>Poales</taxon>
        <taxon>Poaceae</taxon>
        <taxon>BOP clade</taxon>
        <taxon>Pooideae</taxon>
        <taxon>Triticodae</taxon>
        <taxon>Triticeae</taxon>
        <taxon>Triticinae</taxon>
        <taxon>Aegilops</taxon>
    </lineage>
</organism>
<protein>
    <recommendedName>
        <fullName evidence="5">Bifunctional inhibitor/plant lipid transfer protein/seed storage helical domain-containing protein</fullName>
    </recommendedName>
</protein>
<evidence type="ECO:0000256" key="4">
    <source>
        <dbReference type="SAM" id="SignalP"/>
    </source>
</evidence>
<dbReference type="InterPro" id="IPR036312">
    <property type="entry name" value="Bifun_inhib/LTP/seed_sf"/>
</dbReference>